<dbReference type="CDD" id="cd06261">
    <property type="entry name" value="TM_PBP2"/>
    <property type="match status" value="1"/>
</dbReference>
<reference evidence="9" key="1">
    <citation type="submission" date="2019-09" db="EMBL/GenBank/DDBJ databases">
        <title>Characterisation of the sponge microbiome using genome-centric metagenomics.</title>
        <authorList>
            <person name="Engelberts J.P."/>
            <person name="Robbins S.J."/>
            <person name="De Goeij J.M."/>
            <person name="Aranda M."/>
            <person name="Bell S.C."/>
            <person name="Webster N.S."/>
        </authorList>
    </citation>
    <scope>NUCLEOTIDE SEQUENCE</scope>
    <source>
        <strain evidence="9">SB0675_bin_29</strain>
    </source>
</reference>
<comment type="subcellular location">
    <subcellularLocation>
        <location evidence="1 7">Cell membrane</location>
        <topology evidence="1 7">Multi-pass membrane protein</topology>
    </subcellularLocation>
</comment>
<protein>
    <submittedName>
        <fullName evidence="9">Sugar ABC transporter permease</fullName>
    </submittedName>
</protein>
<evidence type="ECO:0000256" key="6">
    <source>
        <dbReference type="ARBA" id="ARBA00023136"/>
    </source>
</evidence>
<dbReference type="GO" id="GO:0005886">
    <property type="term" value="C:plasma membrane"/>
    <property type="evidence" value="ECO:0007669"/>
    <property type="project" value="UniProtKB-SubCell"/>
</dbReference>
<evidence type="ECO:0000256" key="1">
    <source>
        <dbReference type="ARBA" id="ARBA00004651"/>
    </source>
</evidence>
<keyword evidence="5 7" id="KW-1133">Transmembrane helix</keyword>
<feature type="transmembrane region" description="Helical" evidence="7">
    <location>
        <begin position="84"/>
        <end position="105"/>
    </location>
</feature>
<keyword evidence="2 7" id="KW-0813">Transport</keyword>
<dbReference type="PANTHER" id="PTHR30193">
    <property type="entry name" value="ABC TRANSPORTER PERMEASE PROTEIN"/>
    <property type="match status" value="1"/>
</dbReference>
<dbReference type="AlphaFoldDB" id="A0A6B1FV68"/>
<proteinExistence type="inferred from homology"/>
<dbReference type="PANTHER" id="PTHR30193:SF1">
    <property type="entry name" value="ABC TRANSPORTER PERMEASE PROTEIN YESP-RELATED"/>
    <property type="match status" value="1"/>
</dbReference>
<evidence type="ECO:0000256" key="5">
    <source>
        <dbReference type="ARBA" id="ARBA00022989"/>
    </source>
</evidence>
<dbReference type="InterPro" id="IPR051393">
    <property type="entry name" value="ABC_transporter_permease"/>
</dbReference>
<feature type="domain" description="ABC transmembrane type-1" evidence="8">
    <location>
        <begin position="80"/>
        <end position="291"/>
    </location>
</feature>
<dbReference type="SUPFAM" id="SSF161098">
    <property type="entry name" value="MetI-like"/>
    <property type="match status" value="1"/>
</dbReference>
<feature type="transmembrane region" description="Helical" evidence="7">
    <location>
        <begin position="117"/>
        <end position="137"/>
    </location>
</feature>
<dbReference type="Gene3D" id="1.10.3720.10">
    <property type="entry name" value="MetI-like"/>
    <property type="match status" value="1"/>
</dbReference>
<feature type="transmembrane region" description="Helical" evidence="7">
    <location>
        <begin position="264"/>
        <end position="291"/>
    </location>
</feature>
<comment type="similarity">
    <text evidence="7">Belongs to the binding-protein-dependent transport system permease family.</text>
</comment>
<accession>A0A6B1FV68</accession>
<organism evidence="9">
    <name type="scientific">Caldilineaceae bacterium SB0675_bin_29</name>
    <dbReference type="NCBI Taxonomy" id="2605266"/>
    <lineage>
        <taxon>Bacteria</taxon>
        <taxon>Bacillati</taxon>
        <taxon>Chloroflexota</taxon>
        <taxon>Caldilineae</taxon>
        <taxon>Caldilineales</taxon>
        <taxon>Caldilineaceae</taxon>
    </lineage>
</organism>
<keyword evidence="6 7" id="KW-0472">Membrane</keyword>
<evidence type="ECO:0000256" key="3">
    <source>
        <dbReference type="ARBA" id="ARBA00022475"/>
    </source>
</evidence>
<dbReference type="EMBL" id="VYDA01000270">
    <property type="protein sequence ID" value="MYH61532.1"/>
    <property type="molecule type" value="Genomic_DNA"/>
</dbReference>
<keyword evidence="3" id="KW-1003">Cell membrane</keyword>
<dbReference type="InterPro" id="IPR035906">
    <property type="entry name" value="MetI-like_sf"/>
</dbReference>
<feature type="transmembrane region" description="Helical" evidence="7">
    <location>
        <begin position="165"/>
        <end position="187"/>
    </location>
</feature>
<dbReference type="PROSITE" id="PS50928">
    <property type="entry name" value="ABC_TM1"/>
    <property type="match status" value="1"/>
</dbReference>
<name>A0A6B1FV68_9CHLR</name>
<evidence type="ECO:0000259" key="8">
    <source>
        <dbReference type="PROSITE" id="PS50928"/>
    </source>
</evidence>
<keyword evidence="4 7" id="KW-0812">Transmembrane</keyword>
<feature type="transmembrane region" description="Helical" evidence="7">
    <location>
        <begin position="223"/>
        <end position="244"/>
    </location>
</feature>
<evidence type="ECO:0000256" key="4">
    <source>
        <dbReference type="ARBA" id="ARBA00022692"/>
    </source>
</evidence>
<gene>
    <name evidence="9" type="ORF">F4148_07120</name>
</gene>
<evidence type="ECO:0000313" key="9">
    <source>
        <dbReference type="EMBL" id="MYH61532.1"/>
    </source>
</evidence>
<evidence type="ECO:0000256" key="2">
    <source>
        <dbReference type="ARBA" id="ARBA00022448"/>
    </source>
</evidence>
<evidence type="ECO:0000256" key="7">
    <source>
        <dbReference type="RuleBase" id="RU363032"/>
    </source>
</evidence>
<sequence length="307" mass="34938">MTTRLARQWRVGSSQKRQDLITAYLCLLPWMVGFLSFVFGPMLFSLGLSFFRSDLLTSTFFVGLENYRDLFNEDLFWKSLRVTFIYAFSTVPLGSCLALMIALVLNQKLLGLGIWRTIYYLPTVISGVAVSLLWLQIFNPRAGLLNNFLAIFGIEGPSWLYSSTWALPFLIIMSVWGVGANMLLYLAGLQGIPTHLYEAATIDGANSIRKFWHVTIPMLTPTIFFNVTIGLIYAFQFFTQAFIMTEGGPNNATLSMVLFLYRKAFLQIRFGYASAAAWVLFAIIITFTLIFQYSSRRWVYYEGEAAR</sequence>
<dbReference type="InterPro" id="IPR000515">
    <property type="entry name" value="MetI-like"/>
</dbReference>
<feature type="transmembrane region" description="Helical" evidence="7">
    <location>
        <begin position="21"/>
        <end position="44"/>
    </location>
</feature>
<dbReference type="GO" id="GO:0055085">
    <property type="term" value="P:transmembrane transport"/>
    <property type="evidence" value="ECO:0007669"/>
    <property type="project" value="InterPro"/>
</dbReference>
<comment type="caution">
    <text evidence="9">The sequence shown here is derived from an EMBL/GenBank/DDBJ whole genome shotgun (WGS) entry which is preliminary data.</text>
</comment>
<dbReference type="Pfam" id="PF00528">
    <property type="entry name" value="BPD_transp_1"/>
    <property type="match status" value="1"/>
</dbReference>